<sequence length="51" mass="5989">MDLNTKMYVGYGAGMRSEMEAFNNARKMMERLGIEVDSVRLDRYYTFQSIV</sequence>
<reference evidence="1" key="1">
    <citation type="submission" date="2013-08" db="EMBL/GenBank/DDBJ databases">
        <authorList>
            <person name="Mendez C."/>
            <person name="Richter M."/>
            <person name="Ferrer M."/>
            <person name="Sanchez J."/>
        </authorList>
    </citation>
    <scope>NUCLEOTIDE SEQUENCE</scope>
</reference>
<proteinExistence type="predicted"/>
<gene>
    <name evidence="1" type="ORF">B1B_18603</name>
</gene>
<reference evidence="1" key="2">
    <citation type="journal article" date="2014" name="ISME J.">
        <title>Microbial stratification in low pH oxic and suboxic macroscopic growths along an acid mine drainage.</title>
        <authorList>
            <person name="Mendez-Garcia C."/>
            <person name="Mesa V."/>
            <person name="Sprenger R.R."/>
            <person name="Richter M."/>
            <person name="Diez M.S."/>
            <person name="Solano J."/>
            <person name="Bargiela R."/>
            <person name="Golyshina O.V."/>
            <person name="Manteca A."/>
            <person name="Ramos J.L."/>
            <person name="Gallego J.R."/>
            <person name="Llorente I."/>
            <person name="Martins Dos Santos V.A."/>
            <person name="Jensen O.N."/>
            <person name="Pelaez A.I."/>
            <person name="Sanchez J."/>
            <person name="Ferrer M."/>
        </authorList>
    </citation>
    <scope>NUCLEOTIDE SEQUENCE</scope>
</reference>
<protein>
    <submittedName>
        <fullName evidence="1">Uncharacterized protein</fullName>
    </submittedName>
</protein>
<organism evidence="1">
    <name type="scientific">mine drainage metagenome</name>
    <dbReference type="NCBI Taxonomy" id="410659"/>
    <lineage>
        <taxon>unclassified sequences</taxon>
        <taxon>metagenomes</taxon>
        <taxon>ecological metagenomes</taxon>
    </lineage>
</organism>
<comment type="caution">
    <text evidence="1">The sequence shown here is derived from an EMBL/GenBank/DDBJ whole genome shotgun (WGS) entry which is preliminary data.</text>
</comment>
<evidence type="ECO:0000313" key="1">
    <source>
        <dbReference type="EMBL" id="EQD29763.1"/>
    </source>
</evidence>
<name>T0Y9C8_9ZZZZ</name>
<accession>T0Y9C8</accession>
<feature type="non-terminal residue" evidence="1">
    <location>
        <position position="51"/>
    </location>
</feature>
<dbReference type="AlphaFoldDB" id="T0Y9C8"/>
<dbReference type="EMBL" id="AUZY01012455">
    <property type="protein sequence ID" value="EQD29763.1"/>
    <property type="molecule type" value="Genomic_DNA"/>
</dbReference>